<reference evidence="7 8" key="1">
    <citation type="submission" date="2019-10" db="EMBL/GenBank/DDBJ databases">
        <title>Extracellular Electron Transfer in a Candidatus Methanoperedens spp. Enrichment Culture.</title>
        <authorList>
            <person name="Berger S."/>
            <person name="Rangel Shaw D."/>
            <person name="Berben T."/>
            <person name="In 'T Zandt M."/>
            <person name="Frank J."/>
            <person name="Reimann J."/>
            <person name="Jetten M.S.M."/>
            <person name="Welte C.U."/>
        </authorList>
    </citation>
    <scope>NUCLEOTIDE SEQUENCE [LARGE SCALE GENOMIC DNA]</scope>
    <source>
        <strain evidence="7">SB12</strain>
    </source>
</reference>
<dbReference type="InterPro" id="IPR011006">
    <property type="entry name" value="CheY-like_superfamily"/>
</dbReference>
<feature type="modified residue" description="4-aspartylphosphate" evidence="4">
    <location>
        <position position="57"/>
    </location>
</feature>
<sequence>MENSSHLTILIVEDDPALSGNVALILRMEGFRVISAVNGAEGLAAIRSWRPDLILCDILMPEVDGFAFHQAVSANEELAGIPFIFISALNDLDHLRKGMQAGADDYLCKPFSAEQLVAAVTARLQRFAKLAASAEKPTIDAAQLRALRSVSHRELQVLQMVAKGMTTRQIAELLDISPKTVEVHRSRLMKKLEATNAAILVHWAVLADQALRANLLTVQADQVELPKTDSRSNPKR</sequence>
<dbReference type="PROSITE" id="PS00622">
    <property type="entry name" value="HTH_LUXR_1"/>
    <property type="match status" value="1"/>
</dbReference>
<dbReference type="Pfam" id="PF00196">
    <property type="entry name" value="GerE"/>
    <property type="match status" value="1"/>
</dbReference>
<dbReference type="EMBL" id="WBUI01000062">
    <property type="protein sequence ID" value="KAB2927908.1"/>
    <property type="molecule type" value="Genomic_DNA"/>
</dbReference>
<dbReference type="PROSITE" id="PS50110">
    <property type="entry name" value="RESPONSE_REGULATORY"/>
    <property type="match status" value="1"/>
</dbReference>
<organism evidence="7 8">
    <name type="scientific">Leptonema illini</name>
    <dbReference type="NCBI Taxonomy" id="183"/>
    <lineage>
        <taxon>Bacteria</taxon>
        <taxon>Pseudomonadati</taxon>
        <taxon>Spirochaetota</taxon>
        <taxon>Spirochaetia</taxon>
        <taxon>Leptospirales</taxon>
        <taxon>Leptospiraceae</taxon>
        <taxon>Leptonema</taxon>
    </lineage>
</organism>
<dbReference type="GO" id="GO:0000160">
    <property type="term" value="P:phosphorelay signal transduction system"/>
    <property type="evidence" value="ECO:0007669"/>
    <property type="project" value="InterPro"/>
</dbReference>
<feature type="domain" description="HTH luxR-type" evidence="5">
    <location>
        <begin position="143"/>
        <end position="208"/>
    </location>
</feature>
<dbReference type="SMART" id="SM00448">
    <property type="entry name" value="REC"/>
    <property type="match status" value="1"/>
</dbReference>
<protein>
    <submittedName>
        <fullName evidence="7">Response regulator transcription factor</fullName>
    </submittedName>
</protein>
<dbReference type="InterPro" id="IPR001789">
    <property type="entry name" value="Sig_transdc_resp-reg_receiver"/>
</dbReference>
<evidence type="ECO:0000256" key="4">
    <source>
        <dbReference type="PROSITE-ProRule" id="PRU00169"/>
    </source>
</evidence>
<dbReference type="CDD" id="cd06170">
    <property type="entry name" value="LuxR_C_like"/>
    <property type="match status" value="1"/>
</dbReference>
<evidence type="ECO:0000313" key="7">
    <source>
        <dbReference type="EMBL" id="KAB2927908.1"/>
    </source>
</evidence>
<gene>
    <name evidence="7" type="ORF">F9K24_22370</name>
</gene>
<proteinExistence type="predicted"/>
<dbReference type="InterPro" id="IPR000792">
    <property type="entry name" value="Tscrpt_reg_LuxR_C"/>
</dbReference>
<dbReference type="InterPro" id="IPR036388">
    <property type="entry name" value="WH-like_DNA-bd_sf"/>
</dbReference>
<evidence type="ECO:0000259" key="5">
    <source>
        <dbReference type="PROSITE" id="PS50043"/>
    </source>
</evidence>
<dbReference type="PANTHER" id="PTHR43214">
    <property type="entry name" value="TWO-COMPONENT RESPONSE REGULATOR"/>
    <property type="match status" value="1"/>
</dbReference>
<evidence type="ECO:0000256" key="1">
    <source>
        <dbReference type="ARBA" id="ARBA00023015"/>
    </source>
</evidence>
<dbReference type="SUPFAM" id="SSF88659">
    <property type="entry name" value="Sigma3 and sigma4 domains of RNA polymerase sigma factors"/>
    <property type="match status" value="1"/>
</dbReference>
<dbReference type="Gene3D" id="1.10.10.10">
    <property type="entry name" value="Winged helix-like DNA-binding domain superfamily/Winged helix DNA-binding domain"/>
    <property type="match status" value="1"/>
</dbReference>
<keyword evidence="3" id="KW-0804">Transcription</keyword>
<dbReference type="SUPFAM" id="SSF52172">
    <property type="entry name" value="CheY-like"/>
    <property type="match status" value="1"/>
</dbReference>
<keyword evidence="1" id="KW-0805">Transcription regulation</keyword>
<keyword evidence="2" id="KW-0238">DNA-binding</keyword>
<dbReference type="GO" id="GO:0006355">
    <property type="term" value="P:regulation of DNA-templated transcription"/>
    <property type="evidence" value="ECO:0007669"/>
    <property type="project" value="InterPro"/>
</dbReference>
<feature type="domain" description="Response regulatory" evidence="6">
    <location>
        <begin position="8"/>
        <end position="124"/>
    </location>
</feature>
<dbReference type="PANTHER" id="PTHR43214:SF41">
    <property type="entry name" value="NITRATE_NITRITE RESPONSE REGULATOR PROTEIN NARP"/>
    <property type="match status" value="1"/>
</dbReference>
<evidence type="ECO:0000256" key="2">
    <source>
        <dbReference type="ARBA" id="ARBA00023125"/>
    </source>
</evidence>
<dbReference type="PROSITE" id="PS50043">
    <property type="entry name" value="HTH_LUXR_2"/>
    <property type="match status" value="1"/>
</dbReference>
<name>A0A833LVR4_9LEPT</name>
<evidence type="ECO:0000313" key="8">
    <source>
        <dbReference type="Proteomes" id="UP000460298"/>
    </source>
</evidence>
<dbReference type="InterPro" id="IPR013324">
    <property type="entry name" value="RNA_pol_sigma_r3/r4-like"/>
</dbReference>
<dbReference type="Proteomes" id="UP000460298">
    <property type="component" value="Unassembled WGS sequence"/>
</dbReference>
<dbReference type="PRINTS" id="PR00038">
    <property type="entry name" value="HTHLUXR"/>
</dbReference>
<evidence type="ECO:0000259" key="6">
    <source>
        <dbReference type="PROSITE" id="PS50110"/>
    </source>
</evidence>
<dbReference type="AlphaFoldDB" id="A0A833LVR4"/>
<accession>A0A833LVR4</accession>
<dbReference type="SMART" id="SM00421">
    <property type="entry name" value="HTH_LUXR"/>
    <property type="match status" value="1"/>
</dbReference>
<evidence type="ECO:0000256" key="3">
    <source>
        <dbReference type="ARBA" id="ARBA00023163"/>
    </source>
</evidence>
<dbReference type="GO" id="GO:0003677">
    <property type="term" value="F:DNA binding"/>
    <property type="evidence" value="ECO:0007669"/>
    <property type="project" value="UniProtKB-KW"/>
</dbReference>
<keyword evidence="4" id="KW-0597">Phosphoprotein</keyword>
<comment type="caution">
    <text evidence="7">The sequence shown here is derived from an EMBL/GenBank/DDBJ whole genome shotgun (WGS) entry which is preliminary data.</text>
</comment>
<dbReference type="Pfam" id="PF00072">
    <property type="entry name" value="Response_reg"/>
    <property type="match status" value="1"/>
</dbReference>
<dbReference type="InterPro" id="IPR039420">
    <property type="entry name" value="WalR-like"/>
</dbReference>
<dbReference type="Gene3D" id="3.40.50.2300">
    <property type="match status" value="1"/>
</dbReference>